<evidence type="ECO:0000256" key="2">
    <source>
        <dbReference type="ARBA" id="ARBA00006939"/>
    </source>
</evidence>
<feature type="transmembrane region" description="Helical" evidence="8">
    <location>
        <begin position="90"/>
        <end position="111"/>
    </location>
</feature>
<feature type="transmembrane region" description="Helical" evidence="8">
    <location>
        <begin position="350"/>
        <end position="369"/>
    </location>
</feature>
<keyword evidence="6 8" id="KW-0406">Ion transport</keyword>
<evidence type="ECO:0000256" key="3">
    <source>
        <dbReference type="ARBA" id="ARBA00022448"/>
    </source>
</evidence>
<feature type="signal peptide" evidence="9">
    <location>
        <begin position="1"/>
        <end position="36"/>
    </location>
</feature>
<evidence type="ECO:0000256" key="6">
    <source>
        <dbReference type="ARBA" id="ARBA00023065"/>
    </source>
</evidence>
<dbReference type="PANTHER" id="PTHR11040">
    <property type="entry name" value="ZINC/IRON TRANSPORTER"/>
    <property type="match status" value="1"/>
</dbReference>
<dbReference type="AlphaFoldDB" id="A0AA41V3E5"/>
<dbReference type="InterPro" id="IPR003689">
    <property type="entry name" value="ZIP"/>
</dbReference>
<dbReference type="EMBL" id="JAJJMA010130113">
    <property type="protein sequence ID" value="MCL7033050.1"/>
    <property type="molecule type" value="Genomic_DNA"/>
</dbReference>
<evidence type="ECO:0000256" key="1">
    <source>
        <dbReference type="ARBA" id="ARBA00004141"/>
    </source>
</evidence>
<name>A0AA41V3E5_PAPNU</name>
<dbReference type="InterPro" id="IPR004698">
    <property type="entry name" value="Zn/Fe_permease_fun/pln"/>
</dbReference>
<keyword evidence="4 8" id="KW-0812">Transmembrane</keyword>
<feature type="transmembrane region" description="Helical" evidence="8">
    <location>
        <begin position="60"/>
        <end position="78"/>
    </location>
</feature>
<keyword evidence="9" id="KW-0732">Signal</keyword>
<feature type="transmembrane region" description="Helical" evidence="8">
    <location>
        <begin position="276"/>
        <end position="298"/>
    </location>
</feature>
<evidence type="ECO:0000313" key="11">
    <source>
        <dbReference type="Proteomes" id="UP001177140"/>
    </source>
</evidence>
<keyword evidence="3 8" id="KW-0813">Transport</keyword>
<evidence type="ECO:0000256" key="9">
    <source>
        <dbReference type="SAM" id="SignalP"/>
    </source>
</evidence>
<keyword evidence="5 8" id="KW-1133">Transmembrane helix</keyword>
<accession>A0AA41V3E5</accession>
<feature type="transmembrane region" description="Helical" evidence="8">
    <location>
        <begin position="318"/>
        <end position="338"/>
    </location>
</feature>
<reference evidence="10" key="1">
    <citation type="submission" date="2022-03" db="EMBL/GenBank/DDBJ databases">
        <title>A functionally conserved STORR gene fusion in Papaver species that diverged 16.8 million years ago.</title>
        <authorList>
            <person name="Catania T."/>
        </authorList>
    </citation>
    <scope>NUCLEOTIDE SEQUENCE</scope>
    <source>
        <strain evidence="10">S-191538</strain>
    </source>
</reference>
<evidence type="ECO:0000313" key="10">
    <source>
        <dbReference type="EMBL" id="MCL7033050.1"/>
    </source>
</evidence>
<dbReference type="Proteomes" id="UP001177140">
    <property type="component" value="Unassembled WGS sequence"/>
</dbReference>
<feature type="transmembrane region" description="Helical" evidence="8">
    <location>
        <begin position="131"/>
        <end position="156"/>
    </location>
</feature>
<dbReference type="GO" id="GO:0005385">
    <property type="term" value="F:zinc ion transmembrane transporter activity"/>
    <property type="evidence" value="ECO:0007669"/>
    <property type="project" value="InterPro"/>
</dbReference>
<dbReference type="GO" id="GO:0005886">
    <property type="term" value="C:plasma membrane"/>
    <property type="evidence" value="ECO:0007669"/>
    <property type="project" value="TreeGrafter"/>
</dbReference>
<dbReference type="NCBIfam" id="TIGR00820">
    <property type="entry name" value="zip"/>
    <property type="match status" value="1"/>
</dbReference>
<feature type="chain" id="PRO_5041421185" evidence="9">
    <location>
        <begin position="37"/>
        <end position="370"/>
    </location>
</feature>
<comment type="similarity">
    <text evidence="2 8">Belongs to the ZIP transporter (TC 2.A.5) family.</text>
</comment>
<keyword evidence="7 8" id="KW-0472">Membrane</keyword>
<dbReference type="Pfam" id="PF02535">
    <property type="entry name" value="Zip"/>
    <property type="match status" value="1"/>
</dbReference>
<evidence type="ECO:0000256" key="4">
    <source>
        <dbReference type="ARBA" id="ARBA00022692"/>
    </source>
</evidence>
<evidence type="ECO:0000256" key="8">
    <source>
        <dbReference type="RuleBase" id="RU362088"/>
    </source>
</evidence>
<proteinExistence type="inferred from homology"/>
<comment type="subcellular location">
    <subcellularLocation>
        <location evidence="1 8">Membrane</location>
        <topology evidence="1 8">Multi-pass membrane protein</topology>
    </subcellularLocation>
</comment>
<sequence>MNKLLLLLQPCSSKGFKTLVLVLLSFLVLAVSNVSAECTCDPPEDGKFNKKEALKYKIVAFVSILVAGAIGVALPVLGKKIPALRPEKDIFFVVKAFAAGVILATGFIHILPDAFDDLTSPCLNENPWGNFPFTGFIAMMSAILTLMVDSLATGYYRRSNFKKTQGAVMDRNIVDDDSRDQEEHVHNYATHAHSHGLTVESSDQANPSHELMRHRIISQVLELGIVVHSVIIGIALGASEDPSSIKPLVGALTFHQFFEGVGLGGCITQAKFKSRAVVVMILFFSLTTPIGIGIGIGISSSYEENSPTALITGGVLNAAAAGILIYMSLVDLLAADFMNPRLQQNGKLQLSAYLSLLLGATCMAIIAKWA</sequence>
<protein>
    <submittedName>
        <fullName evidence="10">Uncharacterized protein</fullName>
    </submittedName>
</protein>
<dbReference type="PANTHER" id="PTHR11040:SF35">
    <property type="entry name" value="ZINC TRANSPORTER 5"/>
    <property type="match status" value="1"/>
</dbReference>
<comment type="caution">
    <text evidence="8">Lacks conserved residue(s) required for the propagation of feature annotation.</text>
</comment>
<organism evidence="10 11">
    <name type="scientific">Papaver nudicaule</name>
    <name type="common">Iceland poppy</name>
    <dbReference type="NCBI Taxonomy" id="74823"/>
    <lineage>
        <taxon>Eukaryota</taxon>
        <taxon>Viridiplantae</taxon>
        <taxon>Streptophyta</taxon>
        <taxon>Embryophyta</taxon>
        <taxon>Tracheophyta</taxon>
        <taxon>Spermatophyta</taxon>
        <taxon>Magnoliopsida</taxon>
        <taxon>Ranunculales</taxon>
        <taxon>Papaveraceae</taxon>
        <taxon>Papaveroideae</taxon>
        <taxon>Papaver</taxon>
    </lineage>
</organism>
<comment type="caution">
    <text evidence="10">The sequence shown here is derived from an EMBL/GenBank/DDBJ whole genome shotgun (WGS) entry which is preliminary data.</text>
</comment>
<evidence type="ECO:0000256" key="7">
    <source>
        <dbReference type="ARBA" id="ARBA00023136"/>
    </source>
</evidence>
<keyword evidence="11" id="KW-1185">Reference proteome</keyword>
<evidence type="ECO:0000256" key="5">
    <source>
        <dbReference type="ARBA" id="ARBA00022989"/>
    </source>
</evidence>
<gene>
    <name evidence="10" type="ORF">MKW94_025641</name>
</gene>